<dbReference type="GO" id="GO:0003677">
    <property type="term" value="F:DNA binding"/>
    <property type="evidence" value="ECO:0007669"/>
    <property type="project" value="UniProtKB-KW"/>
</dbReference>
<evidence type="ECO:0000256" key="7">
    <source>
        <dbReference type="ARBA" id="ARBA00022829"/>
    </source>
</evidence>
<dbReference type="SMART" id="SM00843">
    <property type="entry name" value="Ftsk_gamma"/>
    <property type="match status" value="1"/>
</dbReference>
<keyword evidence="11 17" id="KW-0472">Membrane</keyword>
<dbReference type="GO" id="GO:0005886">
    <property type="term" value="C:plasma membrane"/>
    <property type="evidence" value="ECO:0007669"/>
    <property type="project" value="UniProtKB-SubCell"/>
</dbReference>
<evidence type="ECO:0000256" key="6">
    <source>
        <dbReference type="ARBA" id="ARBA00022741"/>
    </source>
</evidence>
<dbReference type="PANTHER" id="PTHR22683">
    <property type="entry name" value="SPORULATION PROTEIN RELATED"/>
    <property type="match status" value="1"/>
</dbReference>
<keyword evidence="3" id="KW-1003">Cell membrane</keyword>
<keyword evidence="15" id="KW-0175">Coiled coil</keyword>
<evidence type="ECO:0000256" key="5">
    <source>
        <dbReference type="ARBA" id="ARBA00022692"/>
    </source>
</evidence>
<comment type="similarity">
    <text evidence="2">Belongs to the FtsK/SpoIIIE/SftA family.</text>
</comment>
<dbReference type="InterPro" id="IPR027417">
    <property type="entry name" value="P-loop_NTPase"/>
</dbReference>
<dbReference type="InterPro" id="IPR041027">
    <property type="entry name" value="FtsK_alpha"/>
</dbReference>
<evidence type="ECO:0000256" key="11">
    <source>
        <dbReference type="ARBA" id="ARBA00023136"/>
    </source>
</evidence>
<keyword evidence="8 14" id="KW-0067">ATP-binding</keyword>
<feature type="transmembrane region" description="Helical" evidence="17">
    <location>
        <begin position="89"/>
        <end position="106"/>
    </location>
</feature>
<dbReference type="Gene3D" id="3.30.980.40">
    <property type="match status" value="1"/>
</dbReference>
<dbReference type="PROSITE" id="PS50901">
    <property type="entry name" value="FTSK"/>
    <property type="match status" value="1"/>
</dbReference>
<comment type="caution">
    <text evidence="19">The sequence shown here is derived from an EMBL/GenBank/DDBJ whole genome shotgun (WGS) entry which is preliminary data.</text>
</comment>
<dbReference type="EMBL" id="PFBP01000012">
    <property type="protein sequence ID" value="PIT90016.1"/>
    <property type="molecule type" value="Genomic_DNA"/>
</dbReference>
<feature type="transmembrane region" description="Helical" evidence="17">
    <location>
        <begin position="112"/>
        <end position="129"/>
    </location>
</feature>
<dbReference type="Gene3D" id="3.40.50.300">
    <property type="entry name" value="P-loop containing nucleotide triphosphate hydrolases"/>
    <property type="match status" value="1"/>
</dbReference>
<keyword evidence="12" id="KW-0131">Cell cycle</keyword>
<dbReference type="InterPro" id="IPR036390">
    <property type="entry name" value="WH_DNA-bd_sf"/>
</dbReference>
<dbReference type="InterPro" id="IPR036388">
    <property type="entry name" value="WH-like_DNA-bd_sf"/>
</dbReference>
<evidence type="ECO:0000313" key="20">
    <source>
        <dbReference type="Proteomes" id="UP000231464"/>
    </source>
</evidence>
<name>A0A2M6WB55_9BACT</name>
<protein>
    <submittedName>
        <fullName evidence="19">Cell division protein FtsK</fullName>
    </submittedName>
</protein>
<evidence type="ECO:0000256" key="4">
    <source>
        <dbReference type="ARBA" id="ARBA00022618"/>
    </source>
</evidence>
<dbReference type="InterPro" id="IPR050206">
    <property type="entry name" value="FtsK/SpoIIIE/SftA"/>
</dbReference>
<keyword evidence="6 14" id="KW-0547">Nucleotide-binding</keyword>
<dbReference type="CDD" id="cd01127">
    <property type="entry name" value="TrwB_TraG_TraD_VirD4"/>
    <property type="match status" value="1"/>
</dbReference>
<evidence type="ECO:0000256" key="1">
    <source>
        <dbReference type="ARBA" id="ARBA00004651"/>
    </source>
</evidence>
<evidence type="ECO:0000313" key="19">
    <source>
        <dbReference type="EMBL" id="PIT90016.1"/>
    </source>
</evidence>
<evidence type="ECO:0000256" key="9">
    <source>
        <dbReference type="ARBA" id="ARBA00022989"/>
    </source>
</evidence>
<dbReference type="InterPro" id="IPR002543">
    <property type="entry name" value="FtsK_dom"/>
</dbReference>
<dbReference type="GO" id="GO:0005524">
    <property type="term" value="F:ATP binding"/>
    <property type="evidence" value="ECO:0007669"/>
    <property type="project" value="UniProtKB-UniRule"/>
</dbReference>
<proteinExistence type="inferred from homology"/>
<dbReference type="Pfam" id="PF17854">
    <property type="entry name" value="FtsK_alpha"/>
    <property type="match status" value="1"/>
</dbReference>
<dbReference type="AlphaFoldDB" id="A0A2M6WB55"/>
<dbReference type="Proteomes" id="UP000231464">
    <property type="component" value="Unassembled WGS sequence"/>
</dbReference>
<accession>A0A2M6WB55</accession>
<feature type="region of interest" description="Disordered" evidence="16">
    <location>
        <begin position="715"/>
        <end position="737"/>
    </location>
</feature>
<dbReference type="SUPFAM" id="SSF52540">
    <property type="entry name" value="P-loop containing nucleoside triphosphate hydrolases"/>
    <property type="match status" value="1"/>
</dbReference>
<feature type="transmembrane region" description="Helical" evidence="17">
    <location>
        <begin position="141"/>
        <end position="157"/>
    </location>
</feature>
<keyword evidence="4 19" id="KW-0132">Cell division</keyword>
<evidence type="ECO:0000256" key="13">
    <source>
        <dbReference type="ARBA" id="ARBA00025923"/>
    </source>
</evidence>
<evidence type="ECO:0000259" key="18">
    <source>
        <dbReference type="PROSITE" id="PS50901"/>
    </source>
</evidence>
<keyword evidence="10" id="KW-0238">DNA-binding</keyword>
<gene>
    <name evidence="19" type="ORF">COU23_00760</name>
</gene>
<evidence type="ECO:0000256" key="12">
    <source>
        <dbReference type="ARBA" id="ARBA00023306"/>
    </source>
</evidence>
<evidence type="ECO:0000256" key="10">
    <source>
        <dbReference type="ARBA" id="ARBA00023125"/>
    </source>
</evidence>
<comment type="subcellular location">
    <subcellularLocation>
        <location evidence="1">Cell membrane</location>
        <topology evidence="1">Multi-pass membrane protein</topology>
    </subcellularLocation>
</comment>
<feature type="transmembrane region" description="Helical" evidence="17">
    <location>
        <begin position="21"/>
        <end position="40"/>
    </location>
</feature>
<feature type="transmembrane region" description="Helical" evidence="17">
    <location>
        <begin position="60"/>
        <end position="77"/>
    </location>
</feature>
<organism evidence="19 20">
    <name type="scientific">Candidatus Kuenenbacteria bacterium CG10_big_fil_rev_8_21_14_0_10_36_11</name>
    <dbReference type="NCBI Taxonomy" id="1974618"/>
    <lineage>
        <taxon>Bacteria</taxon>
        <taxon>Candidatus Kueneniibacteriota</taxon>
    </lineage>
</organism>
<dbReference type="SMART" id="SM00382">
    <property type="entry name" value="AAA"/>
    <property type="match status" value="1"/>
</dbReference>
<comment type="subunit">
    <text evidence="13">Homohexamer. Forms a ring that surrounds DNA.</text>
</comment>
<feature type="coiled-coil region" evidence="15">
    <location>
        <begin position="178"/>
        <end position="205"/>
    </location>
</feature>
<evidence type="ECO:0000256" key="8">
    <source>
        <dbReference type="ARBA" id="ARBA00022840"/>
    </source>
</evidence>
<evidence type="ECO:0000256" key="2">
    <source>
        <dbReference type="ARBA" id="ARBA00006474"/>
    </source>
</evidence>
<evidence type="ECO:0000256" key="16">
    <source>
        <dbReference type="SAM" id="MobiDB-lite"/>
    </source>
</evidence>
<feature type="binding site" evidence="14">
    <location>
        <begin position="390"/>
        <end position="397"/>
    </location>
    <ligand>
        <name>ATP</name>
        <dbReference type="ChEBI" id="CHEBI:30616"/>
    </ligand>
</feature>
<dbReference type="InterPro" id="IPR003593">
    <property type="entry name" value="AAA+_ATPase"/>
</dbReference>
<dbReference type="Pfam" id="PF09397">
    <property type="entry name" value="FtsK_gamma"/>
    <property type="match status" value="1"/>
</dbReference>
<evidence type="ECO:0000256" key="3">
    <source>
        <dbReference type="ARBA" id="ARBA00022475"/>
    </source>
</evidence>
<dbReference type="InterPro" id="IPR018541">
    <property type="entry name" value="Ftsk_gamma"/>
</dbReference>
<sequence length="737" mass="81757">MSKQHKSSKVPKIIISSETKKDIFIIFLFALAFLSLLALFNLAGGVGDSLQSFWQMTFGWSYWLTPLALIVIGYIIINSEKYESNTSRVLGLILMILSFLGILQLFTAEKTFLAAKNGMGGGILGYFVANPLEKIANTPGAIIILIALFLIAVLLFFETSIKNLLFNLNWSNFNFLQKIKEKISKKKIDQQLENLEAEEVGFEQKEIQNNLEQKNISNGENINAEQELIHLNKTKKTYPKIDLPLELLNDKSTKPTAGNIKANQEIIKNTLKHFGIEVEMGEISVGPTVTQYTFKPMAGIKVSQITTLSNDLALALAAHPIRIEAPIPGKSLVGIEVPNQKIALVTLKEILSSEDFKKRTSHLFIALGKDVAGAPQLADLEKMPHLLVAGATNSGKTVCLNSVIISLLYQNQPDELKFILIDPKQVEMTQYNNVPHLICPVITEVKETINALRWAVKEMEDRFKTLALAGKRNIDAYNQTARERMPYLIIVIDELADLMSIAANDIEPAIIRLAQKARAVGIHLIVATQRPSVNVITGLIKANITSRIAFSVAASTDSRTILDHAGAEKLLGRGDMLFISADLSKPKRIQGAYLSDQEIDKVVNYLKQTGEPEYNDAVTQKQISVDSGVTGFIFDDSDDDLLEEAKDIILKSGKASASYLQRRLSIGYARAARILDLLEERGIVGHANGSKPRDVLIGRDDYEQDQTLHQLEQAHEELEEAEEITTDKNNNEDIDNV</sequence>
<dbReference type="PANTHER" id="PTHR22683:SF41">
    <property type="entry name" value="DNA TRANSLOCASE FTSK"/>
    <property type="match status" value="1"/>
</dbReference>
<dbReference type="InterPro" id="IPR025199">
    <property type="entry name" value="FtsK_4TM"/>
</dbReference>
<keyword evidence="5 17" id="KW-0812">Transmembrane</keyword>
<dbReference type="SUPFAM" id="SSF46785">
    <property type="entry name" value="Winged helix' DNA-binding domain"/>
    <property type="match status" value="1"/>
</dbReference>
<keyword evidence="9 17" id="KW-1133">Transmembrane helix</keyword>
<evidence type="ECO:0000256" key="15">
    <source>
        <dbReference type="SAM" id="Coils"/>
    </source>
</evidence>
<dbReference type="Gene3D" id="1.10.10.10">
    <property type="entry name" value="Winged helix-like DNA-binding domain superfamily/Winged helix DNA-binding domain"/>
    <property type="match status" value="1"/>
</dbReference>
<dbReference type="Pfam" id="PF01580">
    <property type="entry name" value="FtsK_SpoIIIE"/>
    <property type="match status" value="1"/>
</dbReference>
<dbReference type="GO" id="GO:0007059">
    <property type="term" value="P:chromosome segregation"/>
    <property type="evidence" value="ECO:0007669"/>
    <property type="project" value="UniProtKB-KW"/>
</dbReference>
<dbReference type="GO" id="GO:0051301">
    <property type="term" value="P:cell division"/>
    <property type="evidence" value="ECO:0007669"/>
    <property type="project" value="UniProtKB-KW"/>
</dbReference>
<evidence type="ECO:0000256" key="14">
    <source>
        <dbReference type="PROSITE-ProRule" id="PRU00289"/>
    </source>
</evidence>
<keyword evidence="7" id="KW-0159">Chromosome partition</keyword>
<reference evidence="20" key="1">
    <citation type="submission" date="2017-09" db="EMBL/GenBank/DDBJ databases">
        <title>Depth-based differentiation of microbial function through sediment-hosted aquifers and enrichment of novel symbionts in the deep terrestrial subsurface.</title>
        <authorList>
            <person name="Probst A.J."/>
            <person name="Ladd B."/>
            <person name="Jarett J.K."/>
            <person name="Geller-Mcgrath D.E."/>
            <person name="Sieber C.M.K."/>
            <person name="Emerson J.B."/>
            <person name="Anantharaman K."/>
            <person name="Thomas B.C."/>
            <person name="Malmstrom R."/>
            <person name="Stieglmeier M."/>
            <person name="Klingl A."/>
            <person name="Woyke T."/>
            <person name="Ryan C.M."/>
            <person name="Banfield J.F."/>
        </authorList>
    </citation>
    <scope>NUCLEOTIDE SEQUENCE [LARGE SCALE GENOMIC DNA]</scope>
</reference>
<feature type="domain" description="FtsK" evidence="18">
    <location>
        <begin position="373"/>
        <end position="559"/>
    </location>
</feature>
<evidence type="ECO:0000256" key="17">
    <source>
        <dbReference type="SAM" id="Phobius"/>
    </source>
</evidence>
<dbReference type="Pfam" id="PF13491">
    <property type="entry name" value="FtsK_4TM"/>
    <property type="match status" value="1"/>
</dbReference>